<sequence>MHKYLVVSDTHGKDDNFYDVLDLEEPLDGIIHCGDFEGSEGRYALAANCPVYFVAGNNDFFSELNRELEFTFDGHKAFLTHGHNYMVSMDLDYIRSEGIARGVEVVFFGHTHKPVAKTMGGIYLFNPGSLSYPRQEGRKPSYIVLTTDDSGIINYEIKYL</sequence>
<feature type="domain" description="Calcineurin-like phosphoesterase" evidence="3">
    <location>
        <begin position="4"/>
        <end position="149"/>
    </location>
</feature>
<evidence type="ECO:0000313" key="4">
    <source>
        <dbReference type="EMBL" id="SFQ18911.1"/>
    </source>
</evidence>
<dbReference type="RefSeq" id="WP_074889995.1">
    <property type="nucleotide sequence ID" value="NZ_FOXO01000022.1"/>
</dbReference>
<evidence type="ECO:0000259" key="3">
    <source>
        <dbReference type="Pfam" id="PF12850"/>
    </source>
</evidence>
<dbReference type="GO" id="GO:0016787">
    <property type="term" value="F:hydrolase activity"/>
    <property type="evidence" value="ECO:0007669"/>
    <property type="project" value="UniProtKB-UniRule"/>
</dbReference>
<dbReference type="SUPFAM" id="SSF56300">
    <property type="entry name" value="Metallo-dependent phosphatases"/>
    <property type="match status" value="1"/>
</dbReference>
<dbReference type="PANTHER" id="PTHR11124">
    <property type="entry name" value="VACUOLAR SORTING PROTEIN VPS29"/>
    <property type="match status" value="1"/>
</dbReference>
<dbReference type="InterPro" id="IPR024654">
    <property type="entry name" value="Calcineurin-like_PHP_lpxH"/>
</dbReference>
<comment type="similarity">
    <text evidence="1 2">Belongs to the metallophosphoesterase superfamily. YfcE family.</text>
</comment>
<dbReference type="InterPro" id="IPR000979">
    <property type="entry name" value="Phosphodiesterase_MJ0936/Vps29"/>
</dbReference>
<gene>
    <name evidence="4" type="ORF">SAMN04487928_12255</name>
</gene>
<dbReference type="NCBIfam" id="TIGR00040">
    <property type="entry name" value="yfcE"/>
    <property type="match status" value="1"/>
</dbReference>
<dbReference type="Gene3D" id="3.60.21.10">
    <property type="match status" value="1"/>
</dbReference>
<dbReference type="EMBL" id="FOXO01000022">
    <property type="protein sequence ID" value="SFQ18911.1"/>
    <property type="molecule type" value="Genomic_DNA"/>
</dbReference>
<dbReference type="Pfam" id="PF12850">
    <property type="entry name" value="Metallophos_2"/>
    <property type="match status" value="1"/>
</dbReference>
<reference evidence="5" key="1">
    <citation type="submission" date="2016-10" db="EMBL/GenBank/DDBJ databases">
        <authorList>
            <person name="Varghese N."/>
            <person name="Submissions S."/>
        </authorList>
    </citation>
    <scope>NUCLEOTIDE SEQUENCE [LARGE SCALE GENOMIC DNA]</scope>
    <source>
        <strain evidence="5">P18</strain>
    </source>
</reference>
<accession>A0A1I5WGV6</accession>
<dbReference type="InterPro" id="IPR029052">
    <property type="entry name" value="Metallo-depent_PP-like"/>
</dbReference>
<dbReference type="EC" id="3.1.4.-" evidence="2"/>
<evidence type="ECO:0000313" key="5">
    <source>
        <dbReference type="Proteomes" id="UP000182624"/>
    </source>
</evidence>
<keyword evidence="5" id="KW-1185">Reference proteome</keyword>
<organism evidence="4 5">
    <name type="scientific">Butyrivibrio proteoclasticus</name>
    <dbReference type="NCBI Taxonomy" id="43305"/>
    <lineage>
        <taxon>Bacteria</taxon>
        <taxon>Bacillati</taxon>
        <taxon>Bacillota</taxon>
        <taxon>Clostridia</taxon>
        <taxon>Lachnospirales</taxon>
        <taxon>Lachnospiraceae</taxon>
        <taxon>Butyrivibrio</taxon>
    </lineage>
</organism>
<dbReference type="AlphaFoldDB" id="A0A1I5WGV6"/>
<comment type="cofactor">
    <cofactor evidence="2">
        <name>a divalent metal cation</name>
        <dbReference type="ChEBI" id="CHEBI:60240"/>
    </cofactor>
</comment>
<name>A0A1I5WGV6_9FIRM</name>
<protein>
    <recommendedName>
        <fullName evidence="2">Phosphoesterase</fullName>
        <ecNumber evidence="2">3.1.4.-</ecNumber>
    </recommendedName>
</protein>
<dbReference type="GO" id="GO:0046872">
    <property type="term" value="F:metal ion binding"/>
    <property type="evidence" value="ECO:0007669"/>
    <property type="project" value="UniProtKB-KW"/>
</dbReference>
<dbReference type="InterPro" id="IPR041802">
    <property type="entry name" value="MPP_YfcE"/>
</dbReference>
<proteinExistence type="inferred from homology"/>
<evidence type="ECO:0000256" key="1">
    <source>
        <dbReference type="ARBA" id="ARBA00008950"/>
    </source>
</evidence>
<dbReference type="OrthoDB" id="9800565at2"/>
<keyword evidence="2" id="KW-0479">Metal-binding</keyword>
<dbReference type="Proteomes" id="UP000182624">
    <property type="component" value="Unassembled WGS sequence"/>
</dbReference>
<dbReference type="CDD" id="cd00841">
    <property type="entry name" value="MPP_YfcE"/>
    <property type="match status" value="1"/>
</dbReference>
<evidence type="ECO:0000256" key="2">
    <source>
        <dbReference type="RuleBase" id="RU362039"/>
    </source>
</evidence>